<dbReference type="InterPro" id="IPR004255">
    <property type="entry name" value="O-acyltransferase_WSD1_N"/>
</dbReference>
<name>A0A1E3RYN9_9MYCO</name>
<dbReference type="AlphaFoldDB" id="A0A1E3RYN9"/>
<reference evidence="3" key="1">
    <citation type="submission" date="2016-09" db="EMBL/GenBank/DDBJ databases">
        <authorList>
            <person name="Greninger A.L."/>
            <person name="Jerome K.R."/>
            <person name="Mcnair B."/>
            <person name="Wallis C."/>
            <person name="Fang F."/>
        </authorList>
    </citation>
    <scope>NUCLEOTIDE SEQUENCE [LARGE SCALE GENOMIC DNA]</scope>
    <source>
        <strain evidence="3">M7</strain>
    </source>
</reference>
<gene>
    <name evidence="2" type="ORF">BHQ17_07030</name>
</gene>
<dbReference type="GO" id="GO:0045017">
    <property type="term" value="P:glycerolipid biosynthetic process"/>
    <property type="evidence" value="ECO:0007669"/>
    <property type="project" value="InterPro"/>
</dbReference>
<evidence type="ECO:0000313" key="3">
    <source>
        <dbReference type="Proteomes" id="UP000094243"/>
    </source>
</evidence>
<comment type="caution">
    <text evidence="2">The sequence shown here is derived from an EMBL/GenBank/DDBJ whole genome shotgun (WGS) entry which is preliminary data.</text>
</comment>
<evidence type="ECO:0000313" key="2">
    <source>
        <dbReference type="EMBL" id="ODQ94958.1"/>
    </source>
</evidence>
<protein>
    <submittedName>
        <fullName evidence="2">DUF1298 domain-containing protein</fullName>
    </submittedName>
</protein>
<organism evidence="2 3">
    <name type="scientific">Mycolicibacterium holsaticum</name>
    <dbReference type="NCBI Taxonomy" id="152142"/>
    <lineage>
        <taxon>Bacteria</taxon>
        <taxon>Bacillati</taxon>
        <taxon>Actinomycetota</taxon>
        <taxon>Actinomycetes</taxon>
        <taxon>Mycobacteriales</taxon>
        <taxon>Mycobacteriaceae</taxon>
        <taxon>Mycolicibacterium</taxon>
    </lineage>
</organism>
<sequence length="405" mass="43107">MSARIPNDQFLLYGFAGAPADIGRALQQIRTRAEGCPELRLRVRDRPVGYPEWVSAEVAADRFVVHPPPGAWPDCLRAVGALAGDQLDPRTMAWRLHVFPGVTGLAGDGVATVAVLQVAHVLGDGVRSSALAALLFGRAAAVPALASPPPWQSATLPWRMYRAARSHRDLVRDTEAGVVAPQAQPRPALRSNTRPEGVRSVRTVIRHRSQIPGPTVTVGVLAAVSGALSAHLRELGDDPSRLGAEVPMATGWIRTAHNHFGNVGVDLHPEATYGERTARIAAELEQRRRRSVHPAMLAASRASAAVPAALLRWGVRQFDPTLRSPTVTGNTVLSSVNRGPADLRFGDVPVALTAGYPALSPMMGVTHGVHGIGDTVAISVHAAESSIGDIDAYVERLSAVLRTRR</sequence>
<dbReference type="Pfam" id="PF03007">
    <property type="entry name" value="WS_DGAT_cat"/>
    <property type="match status" value="1"/>
</dbReference>
<dbReference type="EMBL" id="MIGZ01000028">
    <property type="protein sequence ID" value="ODQ94958.1"/>
    <property type="molecule type" value="Genomic_DNA"/>
</dbReference>
<feature type="domain" description="O-acyltransferase WSD1-like N-terminal" evidence="1">
    <location>
        <begin position="17"/>
        <end position="156"/>
    </location>
</feature>
<evidence type="ECO:0000259" key="1">
    <source>
        <dbReference type="Pfam" id="PF03007"/>
    </source>
</evidence>
<dbReference type="GO" id="GO:0004144">
    <property type="term" value="F:diacylglycerol O-acyltransferase activity"/>
    <property type="evidence" value="ECO:0007669"/>
    <property type="project" value="InterPro"/>
</dbReference>
<dbReference type="Proteomes" id="UP000094243">
    <property type="component" value="Unassembled WGS sequence"/>
</dbReference>
<proteinExistence type="predicted"/>
<accession>A0A1E3RYN9</accession>
<dbReference type="OrthoDB" id="4370976at2"/>
<keyword evidence="3" id="KW-1185">Reference proteome</keyword>